<dbReference type="EnsemblMetazoa" id="CapteT200183">
    <property type="protein sequence ID" value="CapteP200183"/>
    <property type="gene ID" value="CapteG200183"/>
</dbReference>
<evidence type="ECO:0000313" key="3">
    <source>
        <dbReference type="Proteomes" id="UP000014760"/>
    </source>
</evidence>
<dbReference type="PANTHER" id="PTHR33604:SF3">
    <property type="entry name" value="OSJNBA0004B13.7 PROTEIN"/>
    <property type="match status" value="1"/>
</dbReference>
<dbReference type="STRING" id="283909.R7VBL2"/>
<evidence type="ECO:0000313" key="2">
    <source>
        <dbReference type="EnsemblMetazoa" id="CapteP200183"/>
    </source>
</evidence>
<keyword evidence="3" id="KW-1185">Reference proteome</keyword>
<reference evidence="2" key="3">
    <citation type="submission" date="2015-06" db="UniProtKB">
        <authorList>
            <consortium name="EnsemblMetazoa"/>
        </authorList>
    </citation>
    <scope>IDENTIFICATION</scope>
</reference>
<dbReference type="InterPro" id="IPR029044">
    <property type="entry name" value="Nucleotide-diphossugar_trans"/>
</dbReference>
<dbReference type="OrthoDB" id="2020070at2759"/>
<gene>
    <name evidence="1" type="ORF">CAPTEDRAFT_200183</name>
</gene>
<dbReference type="EMBL" id="AMQN01017667">
    <property type="status" value="NOT_ANNOTATED_CDS"/>
    <property type="molecule type" value="Genomic_DNA"/>
</dbReference>
<dbReference type="PANTHER" id="PTHR33604">
    <property type="entry name" value="OSJNBA0004B13.7 PROTEIN"/>
    <property type="match status" value="1"/>
</dbReference>
<protein>
    <submittedName>
        <fullName evidence="1 2">Uncharacterized protein</fullName>
    </submittedName>
</protein>
<dbReference type="EMBL" id="AMQN01017668">
    <property type="status" value="NOT_ANNOTATED_CDS"/>
    <property type="molecule type" value="Genomic_DNA"/>
</dbReference>
<accession>R7VBL2</accession>
<dbReference type="OMA" id="QWISTWK"/>
<proteinExistence type="predicted"/>
<reference evidence="3" key="1">
    <citation type="submission" date="2012-12" db="EMBL/GenBank/DDBJ databases">
        <authorList>
            <person name="Hellsten U."/>
            <person name="Grimwood J."/>
            <person name="Chapman J.A."/>
            <person name="Shapiro H."/>
            <person name="Aerts A."/>
            <person name="Otillar R.P."/>
            <person name="Terry A.Y."/>
            <person name="Boore J.L."/>
            <person name="Simakov O."/>
            <person name="Marletaz F."/>
            <person name="Cho S.-J."/>
            <person name="Edsinger-Gonzales E."/>
            <person name="Havlak P."/>
            <person name="Kuo D.-H."/>
            <person name="Larsson T."/>
            <person name="Lv J."/>
            <person name="Arendt D."/>
            <person name="Savage R."/>
            <person name="Osoegawa K."/>
            <person name="de Jong P."/>
            <person name="Lindberg D.R."/>
            <person name="Seaver E.C."/>
            <person name="Weisblat D.A."/>
            <person name="Putnam N.H."/>
            <person name="Grigoriev I.V."/>
            <person name="Rokhsar D.S."/>
        </authorList>
    </citation>
    <scope>NUCLEOTIDE SEQUENCE</scope>
    <source>
        <strain evidence="3">I ESC-2004</strain>
    </source>
</reference>
<sequence length="314" mass="36505">MIPGKCLSFLEKVDTLGGTMRVEIWIDRSGRGEVDDGTVKVAESFKQRWTKPHLGHTCAIHIREKNAGITGQWTDTWRPKVGSKEIGLLLEDDIDVSPMVYRWLKAVHAKYDDRDDVSGYTIQMQNFRFHGSSKPATKVVPKSDSVFMYSILGTWGFSPHPKSWRNFQDWVHDARDNNKIEPIVPGLDQLNRWYNRFSKQQSMPEMWHIYFSYINGLYCVHPNLEAYTGKHNMMLAWNRQEKGLHFKAVKFPESEHCARWMISSGVRFSVKLDGKKAAIDHTGISKHKQNVDRDGHEKIQHKQLVDKFIKQHNR</sequence>
<organism evidence="1">
    <name type="scientific">Capitella teleta</name>
    <name type="common">Polychaete worm</name>
    <dbReference type="NCBI Taxonomy" id="283909"/>
    <lineage>
        <taxon>Eukaryota</taxon>
        <taxon>Metazoa</taxon>
        <taxon>Spiralia</taxon>
        <taxon>Lophotrochozoa</taxon>
        <taxon>Annelida</taxon>
        <taxon>Polychaeta</taxon>
        <taxon>Sedentaria</taxon>
        <taxon>Scolecida</taxon>
        <taxon>Capitellidae</taxon>
        <taxon>Capitella</taxon>
    </lineage>
</organism>
<dbReference type="AlphaFoldDB" id="R7VBL2"/>
<name>R7VBL2_CAPTE</name>
<dbReference type="Proteomes" id="UP000014760">
    <property type="component" value="Unassembled WGS sequence"/>
</dbReference>
<reference evidence="1 3" key="2">
    <citation type="journal article" date="2013" name="Nature">
        <title>Insights into bilaterian evolution from three spiralian genomes.</title>
        <authorList>
            <person name="Simakov O."/>
            <person name="Marletaz F."/>
            <person name="Cho S.J."/>
            <person name="Edsinger-Gonzales E."/>
            <person name="Havlak P."/>
            <person name="Hellsten U."/>
            <person name="Kuo D.H."/>
            <person name="Larsson T."/>
            <person name="Lv J."/>
            <person name="Arendt D."/>
            <person name="Savage R."/>
            <person name="Osoegawa K."/>
            <person name="de Jong P."/>
            <person name="Grimwood J."/>
            <person name="Chapman J.A."/>
            <person name="Shapiro H."/>
            <person name="Aerts A."/>
            <person name="Otillar R.P."/>
            <person name="Terry A.Y."/>
            <person name="Boore J.L."/>
            <person name="Grigoriev I.V."/>
            <person name="Lindberg D.R."/>
            <person name="Seaver E.C."/>
            <person name="Weisblat D.A."/>
            <person name="Putnam N.H."/>
            <person name="Rokhsar D.S."/>
        </authorList>
    </citation>
    <scope>NUCLEOTIDE SEQUENCE</scope>
    <source>
        <strain evidence="1 3">I ESC-2004</strain>
    </source>
</reference>
<dbReference type="HOGENOM" id="CLU_886355_0_0_1"/>
<evidence type="ECO:0000313" key="1">
    <source>
        <dbReference type="EMBL" id="ELU16029.1"/>
    </source>
</evidence>
<dbReference type="Gene3D" id="3.90.550.10">
    <property type="entry name" value="Spore Coat Polysaccharide Biosynthesis Protein SpsA, Chain A"/>
    <property type="match status" value="1"/>
</dbReference>
<dbReference type="EMBL" id="KB293376">
    <property type="protein sequence ID" value="ELU16029.1"/>
    <property type="molecule type" value="Genomic_DNA"/>
</dbReference>